<reference evidence="2 3" key="1">
    <citation type="journal article" date="2009" name="Proc. Natl. Acad. Sci. U.S.A.">
        <title>Convergent evolution of metabolic roles in bacterial co-symbionts of insects.</title>
        <authorList>
            <person name="McCutcheon J.P."/>
            <person name="McDonald B.R."/>
            <person name="Moran N.A."/>
        </authorList>
    </citation>
    <scope>NUCLEOTIDE SEQUENCE [LARGE SCALE GENOMIC DNA]</scope>
    <source>
        <strain evidence="2 3">SMDSEM</strain>
    </source>
</reference>
<sequence length="385" mass="45701">MKKLKKRKLRLILIIGLLLMLITIYKKSYIHEYEIIQLIDGLSLKLKKNNIYDYNNFKYNFIKKICNKPWVALYTSNIYFVNISLGGLLFLIIQYISKSKWSLGLIKIMESIISFFPFGGMNILILIILNYLGINNIFYLNILNKKNIISFMKKLIISFIYIYGINFFIKRICEKEKDLKKKRKYSVLFVIFFSLIFPFIGWNWIMFFHLDWISTIFNWYLIGTNLVLGISLISLLSICLNKKQVFLNFKKKHLQNLSNYLFSASFLWCYFLFAQFLLIWYSNIPEETLFYSNKILNLKNLDILLIIINFIIPFLFLIKKKLKKNKKIIIFLCLNILIGNYLNIYNLITSDNVGIMSGLGMEEISSFIFIGSLFLLKIKNFLIKK</sequence>
<dbReference type="STRING" id="595499.SMDSEM_076"/>
<feature type="transmembrane region" description="Helical" evidence="1">
    <location>
        <begin position="260"/>
        <end position="281"/>
    </location>
</feature>
<feature type="transmembrane region" description="Helical" evidence="1">
    <location>
        <begin position="108"/>
        <end position="134"/>
    </location>
</feature>
<dbReference type="HOGENOM" id="CLU_042661_1_0_10"/>
<feature type="transmembrane region" description="Helical" evidence="1">
    <location>
        <begin position="330"/>
        <end position="348"/>
    </location>
</feature>
<dbReference type="Proteomes" id="UP000008074">
    <property type="component" value="Chromosome"/>
</dbReference>
<dbReference type="AlphaFoldDB" id="C7LK38"/>
<feature type="transmembrane region" description="Helical" evidence="1">
    <location>
        <begin position="154"/>
        <end position="173"/>
    </location>
</feature>
<proteinExistence type="predicted"/>
<feature type="transmembrane region" description="Helical" evidence="1">
    <location>
        <begin position="354"/>
        <end position="376"/>
    </location>
</feature>
<evidence type="ECO:0000313" key="2">
    <source>
        <dbReference type="EMBL" id="ACU52800.1"/>
    </source>
</evidence>
<evidence type="ECO:0000313" key="3">
    <source>
        <dbReference type="Proteomes" id="UP000008074"/>
    </source>
</evidence>
<keyword evidence="1" id="KW-0812">Transmembrane</keyword>
<feature type="transmembrane region" description="Helical" evidence="1">
    <location>
        <begin position="185"/>
        <end position="205"/>
    </location>
</feature>
<protein>
    <submittedName>
        <fullName evidence="2">Uncharacterized protein</fullName>
    </submittedName>
</protein>
<dbReference type="EMBL" id="CP001605">
    <property type="protein sequence ID" value="ACU52800.1"/>
    <property type="molecule type" value="Genomic_DNA"/>
</dbReference>
<feature type="transmembrane region" description="Helical" evidence="1">
    <location>
        <begin position="217"/>
        <end position="240"/>
    </location>
</feature>
<feature type="transmembrane region" description="Helical" evidence="1">
    <location>
        <begin position="78"/>
        <end position="96"/>
    </location>
</feature>
<dbReference type="PANTHER" id="PTHR43044:SF1">
    <property type="entry name" value="QUINOL:CYTOCHROME C OXIDOREDUCTASE QUINONE-BINDING SUBUNIT 2"/>
    <property type="match status" value="1"/>
</dbReference>
<name>C7LK38_KARMS</name>
<accession>C7LK38</accession>
<evidence type="ECO:0000256" key="1">
    <source>
        <dbReference type="SAM" id="Phobius"/>
    </source>
</evidence>
<feature type="transmembrane region" description="Helical" evidence="1">
    <location>
        <begin position="301"/>
        <end position="318"/>
    </location>
</feature>
<dbReference type="KEGG" id="sms:SMDSEM_076"/>
<dbReference type="PANTHER" id="PTHR43044">
    <property type="match status" value="1"/>
</dbReference>
<keyword evidence="1" id="KW-1133">Transmembrane helix</keyword>
<keyword evidence="1" id="KW-0472">Membrane</keyword>
<organism evidence="2 3">
    <name type="scientific">Karelsulcia muelleri (strain SMDSEM)</name>
    <name type="common">Sulcia muelleri</name>
    <dbReference type="NCBI Taxonomy" id="595499"/>
    <lineage>
        <taxon>Bacteria</taxon>
        <taxon>Pseudomonadati</taxon>
        <taxon>Bacteroidota</taxon>
        <taxon>Flavobacteriia</taxon>
        <taxon>Flavobacteriales</taxon>
        <taxon>Candidatus Karelsulcia</taxon>
    </lineage>
</organism>
<gene>
    <name evidence="2" type="ordered locus">SMDSEM_076</name>
</gene>